<dbReference type="AlphaFoldDB" id="A0AAX4IG65"/>
<feature type="signal peptide" evidence="1">
    <location>
        <begin position="1"/>
        <end position="20"/>
    </location>
</feature>
<dbReference type="EMBL" id="CP137308">
    <property type="protein sequence ID" value="WQF82339.1"/>
    <property type="molecule type" value="Genomic_DNA"/>
</dbReference>
<proteinExistence type="predicted"/>
<evidence type="ECO:0000256" key="1">
    <source>
        <dbReference type="SAM" id="SignalP"/>
    </source>
</evidence>
<sequence length="191" mass="20625">MQLSALIFSAGLMACGSVLGAPGAVAGRSPVAESIANATALGVDVYGQIPADAVRVSDGSHTAEPGSQAWAWIRAQIDLPNTLETRNEIENRAALEKRQAANIGIGMFSQDWCKSHFDTGQGKAAWFDNAGYNIHHISHDNMFSVGISYRGLRSNEQLDFSKFANNDLCGNTSSPLDKTPRLINCFHLFQR</sequence>
<keyword evidence="1" id="KW-0732">Signal</keyword>
<name>A0AAX4IG65_9PEZI</name>
<dbReference type="Proteomes" id="UP001322277">
    <property type="component" value="Chromosome 4"/>
</dbReference>
<dbReference type="KEGG" id="cdet:87943856"/>
<accession>A0AAX4IG65</accession>
<protein>
    <submittedName>
        <fullName evidence="2">Uncharacterized protein</fullName>
    </submittedName>
</protein>
<evidence type="ECO:0000313" key="2">
    <source>
        <dbReference type="EMBL" id="WQF82339.1"/>
    </source>
</evidence>
<keyword evidence="3" id="KW-1185">Reference proteome</keyword>
<reference evidence="3" key="1">
    <citation type="journal article" date="2023" name="bioRxiv">
        <title>Complete genome of the Medicago anthracnose fungus, Colletotrichum destructivum, reveals a mini-chromosome-like region within a core chromosome.</title>
        <authorList>
            <person name="Lapalu N."/>
            <person name="Simon A."/>
            <person name="Lu A."/>
            <person name="Plaumann P.-L."/>
            <person name="Amselem J."/>
            <person name="Pigne S."/>
            <person name="Auger A."/>
            <person name="Koch C."/>
            <person name="Dallery J.-F."/>
            <person name="O'Connell R.J."/>
        </authorList>
    </citation>
    <scope>NUCLEOTIDE SEQUENCE [LARGE SCALE GENOMIC DNA]</scope>
    <source>
        <strain evidence="3">CBS 520.97</strain>
    </source>
</reference>
<evidence type="ECO:0000313" key="3">
    <source>
        <dbReference type="Proteomes" id="UP001322277"/>
    </source>
</evidence>
<gene>
    <name evidence="2" type="ORF">CDEST_07353</name>
</gene>
<feature type="chain" id="PRO_5043836614" evidence="1">
    <location>
        <begin position="21"/>
        <end position="191"/>
    </location>
</feature>
<dbReference type="GeneID" id="87943856"/>
<organism evidence="2 3">
    <name type="scientific">Colletotrichum destructivum</name>
    <dbReference type="NCBI Taxonomy" id="34406"/>
    <lineage>
        <taxon>Eukaryota</taxon>
        <taxon>Fungi</taxon>
        <taxon>Dikarya</taxon>
        <taxon>Ascomycota</taxon>
        <taxon>Pezizomycotina</taxon>
        <taxon>Sordariomycetes</taxon>
        <taxon>Hypocreomycetidae</taxon>
        <taxon>Glomerellales</taxon>
        <taxon>Glomerellaceae</taxon>
        <taxon>Colletotrichum</taxon>
        <taxon>Colletotrichum destructivum species complex</taxon>
    </lineage>
</organism>
<dbReference type="RefSeq" id="XP_062779563.1">
    <property type="nucleotide sequence ID" value="XM_062923512.1"/>
</dbReference>